<dbReference type="AlphaFoldDB" id="Q55GQ4"/>
<feature type="compositionally biased region" description="Low complexity" evidence="1">
    <location>
        <begin position="367"/>
        <end position="379"/>
    </location>
</feature>
<proteinExistence type="predicted"/>
<reference evidence="2 3" key="1">
    <citation type="journal article" date="2005" name="Nature">
        <title>The genome of the social amoeba Dictyostelium discoideum.</title>
        <authorList>
            <consortium name="The Dictyostelium discoideum Sequencing Consortium"/>
            <person name="Eichinger L."/>
            <person name="Pachebat J.A."/>
            <person name="Glockner G."/>
            <person name="Rajandream M.A."/>
            <person name="Sucgang R."/>
            <person name="Berriman M."/>
            <person name="Song J."/>
            <person name="Olsen R."/>
            <person name="Szafranski K."/>
            <person name="Xu Q."/>
            <person name="Tunggal B."/>
            <person name="Kummerfeld S."/>
            <person name="Madera M."/>
            <person name="Konfortov B.A."/>
            <person name="Rivero F."/>
            <person name="Bankier A.T."/>
            <person name="Lehmann R."/>
            <person name="Hamlin N."/>
            <person name="Davies R."/>
            <person name="Gaudet P."/>
            <person name="Fey P."/>
            <person name="Pilcher K."/>
            <person name="Chen G."/>
            <person name="Saunders D."/>
            <person name="Sodergren E."/>
            <person name="Davis P."/>
            <person name="Kerhornou A."/>
            <person name="Nie X."/>
            <person name="Hall N."/>
            <person name="Anjard C."/>
            <person name="Hemphill L."/>
            <person name="Bason N."/>
            <person name="Farbrother P."/>
            <person name="Desany B."/>
            <person name="Just E."/>
            <person name="Morio T."/>
            <person name="Rost R."/>
            <person name="Churcher C."/>
            <person name="Cooper J."/>
            <person name="Haydock S."/>
            <person name="van Driessche N."/>
            <person name="Cronin A."/>
            <person name="Goodhead I."/>
            <person name="Muzny D."/>
            <person name="Mourier T."/>
            <person name="Pain A."/>
            <person name="Lu M."/>
            <person name="Harper D."/>
            <person name="Lindsay R."/>
            <person name="Hauser H."/>
            <person name="James K."/>
            <person name="Quiles M."/>
            <person name="Madan Babu M."/>
            <person name="Saito T."/>
            <person name="Buchrieser C."/>
            <person name="Wardroper A."/>
            <person name="Felder M."/>
            <person name="Thangavelu M."/>
            <person name="Johnson D."/>
            <person name="Knights A."/>
            <person name="Loulseged H."/>
            <person name="Mungall K."/>
            <person name="Oliver K."/>
            <person name="Price C."/>
            <person name="Quail M.A."/>
            <person name="Urushihara H."/>
            <person name="Hernandez J."/>
            <person name="Rabbinowitsch E."/>
            <person name="Steffen D."/>
            <person name="Sanders M."/>
            <person name="Ma J."/>
            <person name="Kohara Y."/>
            <person name="Sharp S."/>
            <person name="Simmonds M."/>
            <person name="Spiegler S."/>
            <person name="Tivey A."/>
            <person name="Sugano S."/>
            <person name="White B."/>
            <person name="Walker D."/>
            <person name="Woodward J."/>
            <person name="Winckler T."/>
            <person name="Tanaka Y."/>
            <person name="Shaulsky G."/>
            <person name="Schleicher M."/>
            <person name="Weinstock G."/>
            <person name="Rosenthal A."/>
            <person name="Cox E.C."/>
            <person name="Chisholm R.L."/>
            <person name="Gibbs R."/>
            <person name="Loomis W.F."/>
            <person name="Platzer M."/>
            <person name="Kay R.R."/>
            <person name="Williams J."/>
            <person name="Dear P.H."/>
            <person name="Noegel A.A."/>
            <person name="Barrell B."/>
            <person name="Kuspa A."/>
        </authorList>
    </citation>
    <scope>NUCLEOTIDE SEQUENCE [LARGE SCALE GENOMIC DNA]</scope>
    <source>
        <strain evidence="2 3">AX4</strain>
    </source>
</reference>
<dbReference type="Proteomes" id="UP000002195">
    <property type="component" value="Unassembled WGS sequence"/>
</dbReference>
<dbReference type="STRING" id="44689.Q55GQ4"/>
<dbReference type="FunCoup" id="Q55GQ4">
    <property type="interactions" value="131"/>
</dbReference>
<dbReference type="InParanoid" id="Q55GQ4"/>
<evidence type="ECO:0000313" key="2">
    <source>
        <dbReference type="EMBL" id="EAL73234.1"/>
    </source>
</evidence>
<name>Q55GQ4_DICDI</name>
<sequence length="567" mass="63612">MRNLENYLFSNKSFNSQKEGYKNRISVNLFIRPVESSSSSSSTSSRSPSVVFKSYINDHISNNERYTSIINHIESKGHIIEQLHPYSSLPSSPSNDIHYATIGSDKLLSNLPLLKDHIINKIPLIFLDVNNNENKKEFCEMVNNVCTMDNDHHNILAYIPTTKNGLEYHKVFNWINETNSNIDSQSSDIGSGSSSRSYVATIINSTIEFGENENIETNENHNFNNQFKPITNLLLSKLMVNKDESNNDDNGYVNLNENNSPSSSLIPPTNSSIPFKYFESTFANSFIAYINPSLTSKVTQQTFSYSVTNHIYLYKDEPNNCIYSIIYQNSFILPDTHLGVNDPSKAIGSFITSFGTSNKPTIGGEQSSPSSSSSPLNSNLFNLEATSPHTIDQTHTVTNEVTTDISIGINLDVNPEGPGGGVSFGESWSSSSSETQTISDYGIEEKSNPVTMESAWVYHQQMPFDVYYLGFNNFGEWYKSAFTTNGHVAQPPPLSTSTLQTSTSWKWRLDNSLIDKSNNQLIVNIDLTLDLSYCLVSCPGFYDHHHKLFYCHSTFSNFQTFDFNAFK</sequence>
<comment type="caution">
    <text evidence="2">The sequence shown here is derived from an EMBL/GenBank/DDBJ whole genome shotgun (WGS) entry which is preliminary data.</text>
</comment>
<dbReference type="dictyBase" id="DDB_G0267562">
    <property type="gene designation" value="stcA"/>
</dbReference>
<dbReference type="eggNOG" id="ENOG502RG97">
    <property type="taxonomic scope" value="Eukaryota"/>
</dbReference>
<evidence type="ECO:0000313" key="3">
    <source>
        <dbReference type="Proteomes" id="UP000002195"/>
    </source>
</evidence>
<dbReference type="RefSeq" id="XP_647130.1">
    <property type="nucleotide sequence ID" value="XM_642038.1"/>
</dbReference>
<dbReference type="GeneID" id="8615934"/>
<dbReference type="VEuPathDB" id="AmoebaDB:DDB_G0267562"/>
<keyword evidence="3" id="KW-1185">Reference proteome</keyword>
<feature type="region of interest" description="Disordered" evidence="1">
    <location>
        <begin position="358"/>
        <end position="379"/>
    </location>
</feature>
<accession>Q55GQ4</accession>
<organism evidence="2 3">
    <name type="scientific">Dictyostelium discoideum</name>
    <name type="common">Social amoeba</name>
    <dbReference type="NCBI Taxonomy" id="44689"/>
    <lineage>
        <taxon>Eukaryota</taxon>
        <taxon>Amoebozoa</taxon>
        <taxon>Evosea</taxon>
        <taxon>Eumycetozoa</taxon>
        <taxon>Dictyostelia</taxon>
        <taxon>Dictyosteliales</taxon>
        <taxon>Dictyosteliaceae</taxon>
        <taxon>Dictyostelium</taxon>
    </lineage>
</organism>
<dbReference type="HOGENOM" id="CLU_524221_0_0_1"/>
<dbReference type="GO" id="GO:0031149">
    <property type="term" value="P:sorocarp stalk cell differentiation"/>
    <property type="evidence" value="ECO:0000316"/>
    <property type="project" value="dictyBase"/>
</dbReference>
<evidence type="ECO:0000256" key="1">
    <source>
        <dbReference type="SAM" id="MobiDB-lite"/>
    </source>
</evidence>
<protein>
    <submittedName>
        <fullName evidence="2">Uncharacterized protein</fullName>
    </submittedName>
</protein>
<dbReference type="KEGG" id="ddi:DDB_G0267562"/>
<dbReference type="EMBL" id="AAFI02000003">
    <property type="protein sequence ID" value="EAL73234.1"/>
    <property type="molecule type" value="Genomic_DNA"/>
</dbReference>
<gene>
    <name evidence="2" type="ORF">DDB_G0267562</name>
</gene>
<dbReference type="OMA" id="HISNNER"/>
<dbReference type="PaxDb" id="44689-DDB0189373"/>